<evidence type="ECO:0000256" key="1">
    <source>
        <dbReference type="SAM" id="Phobius"/>
    </source>
</evidence>
<dbReference type="EMBL" id="BAABRT010000006">
    <property type="protein sequence ID" value="GAA5524551.1"/>
    <property type="molecule type" value="Genomic_DNA"/>
</dbReference>
<proteinExistence type="predicted"/>
<evidence type="ECO:0008006" key="4">
    <source>
        <dbReference type="Google" id="ProtNLM"/>
    </source>
</evidence>
<protein>
    <recommendedName>
        <fullName evidence="4">Ribosomal protein L7/L12 C-terminal domain-containing protein</fullName>
    </recommendedName>
</protein>
<evidence type="ECO:0000313" key="2">
    <source>
        <dbReference type="EMBL" id="GAA5524551.1"/>
    </source>
</evidence>
<organism evidence="2 3">
    <name type="scientific">Microbulbifer aestuariivivens</name>
    <dbReference type="NCBI Taxonomy" id="1908308"/>
    <lineage>
        <taxon>Bacteria</taxon>
        <taxon>Pseudomonadati</taxon>
        <taxon>Pseudomonadota</taxon>
        <taxon>Gammaproteobacteria</taxon>
        <taxon>Cellvibrionales</taxon>
        <taxon>Microbulbiferaceae</taxon>
        <taxon>Microbulbifer</taxon>
    </lineage>
</organism>
<keyword evidence="1" id="KW-0472">Membrane</keyword>
<sequence>MELCEESDKDIVEAIRSRKHINAIKLVRAKYNLSLSEAKSLIESHPDYNDRFPPVGGGGSESQGSGLKYLVFVVVIFAIAIVLIKT</sequence>
<feature type="transmembrane region" description="Helical" evidence="1">
    <location>
        <begin position="66"/>
        <end position="84"/>
    </location>
</feature>
<comment type="caution">
    <text evidence="2">The sequence shown here is derived from an EMBL/GenBank/DDBJ whole genome shotgun (WGS) entry which is preliminary data.</text>
</comment>
<dbReference type="Gene3D" id="3.30.1390.10">
    <property type="match status" value="1"/>
</dbReference>
<keyword evidence="1" id="KW-1133">Transmembrane helix</keyword>
<keyword evidence="3" id="KW-1185">Reference proteome</keyword>
<dbReference type="Proteomes" id="UP001408594">
    <property type="component" value="Unassembled WGS sequence"/>
</dbReference>
<reference evidence="2 3" key="1">
    <citation type="submission" date="2024-02" db="EMBL/GenBank/DDBJ databases">
        <title>Microbulbifer aestuariivivens NBRC 112533.</title>
        <authorList>
            <person name="Ichikawa N."/>
            <person name="Katano-Makiyama Y."/>
            <person name="Hidaka K."/>
        </authorList>
    </citation>
    <scope>NUCLEOTIDE SEQUENCE [LARGE SCALE GENOMIC DNA]</scope>
    <source>
        <strain evidence="2 3">NBRC 112533</strain>
    </source>
</reference>
<evidence type="ECO:0000313" key="3">
    <source>
        <dbReference type="Proteomes" id="UP001408594"/>
    </source>
</evidence>
<name>A0ABP9WMW2_9GAMM</name>
<accession>A0ABP9WMW2</accession>
<keyword evidence="1" id="KW-0812">Transmembrane</keyword>
<dbReference type="InterPro" id="IPR014719">
    <property type="entry name" value="Ribosomal_bL12_C/ClpS-like"/>
</dbReference>
<dbReference type="SUPFAM" id="SSF54736">
    <property type="entry name" value="ClpS-like"/>
    <property type="match status" value="1"/>
</dbReference>
<gene>
    <name evidence="2" type="ORF">Maes01_01108</name>
</gene>